<reference evidence="1 2" key="1">
    <citation type="submission" date="2016-10" db="EMBL/GenBank/DDBJ databases">
        <authorList>
            <person name="Varghese N."/>
            <person name="Submissions S."/>
        </authorList>
    </citation>
    <scope>NUCLEOTIDE SEQUENCE [LARGE SCALE GENOMIC DNA]</scope>
    <source>
        <strain evidence="1 2">FF3</strain>
    </source>
</reference>
<dbReference type="GO" id="GO:0008168">
    <property type="term" value="F:methyltransferase activity"/>
    <property type="evidence" value="ECO:0007669"/>
    <property type="project" value="UniProtKB-KW"/>
</dbReference>
<dbReference type="Pfam" id="PF13578">
    <property type="entry name" value="Methyltransf_24"/>
    <property type="match status" value="1"/>
</dbReference>
<dbReference type="GeneID" id="80821104"/>
<dbReference type="RefSeq" id="WP_048532969.1">
    <property type="nucleotide sequence ID" value="NZ_CATLQZ010000038.1"/>
</dbReference>
<sequence length="223" mass="25168">MSDDQPERMTPLTLLQEHAVRDSFETFREAMTGAMLFPRKAGLRKYCAKQALATHGARRLYAEFGVWRGHGVNLFARMLEPEGGHVTGFDSFEGLEEDWTGHSRGGEAGRYNLDGVLPEVRSNVTLVKGWVQDTVPGWLVQQGETPFALAHFDMDTYTPTAFVLAQIRPRLVAGSVLLFDELYGYPGWRHHEYKALREALPEDSYRFVGFSEQAVAIEMTRAL</sequence>
<organism evidence="1 2">
    <name type="scientific">Marinovum algicola</name>
    <dbReference type="NCBI Taxonomy" id="42444"/>
    <lineage>
        <taxon>Bacteria</taxon>
        <taxon>Pseudomonadati</taxon>
        <taxon>Pseudomonadota</taxon>
        <taxon>Alphaproteobacteria</taxon>
        <taxon>Rhodobacterales</taxon>
        <taxon>Roseobacteraceae</taxon>
        <taxon>Marinovum</taxon>
    </lineage>
</organism>
<dbReference type="PANTHER" id="PTHR40036">
    <property type="entry name" value="MACROCIN O-METHYLTRANSFERASE"/>
    <property type="match status" value="1"/>
</dbReference>
<keyword evidence="1" id="KW-0489">Methyltransferase</keyword>
<accession>A0A975WFB3</accession>
<dbReference type="InterPro" id="IPR008884">
    <property type="entry name" value="TylF_MeTrfase"/>
</dbReference>
<comment type="caution">
    <text evidence="1">The sequence shown here is derived from an EMBL/GenBank/DDBJ whole genome shotgun (WGS) entry which is preliminary data.</text>
</comment>
<evidence type="ECO:0000313" key="2">
    <source>
        <dbReference type="Proteomes" id="UP000182932"/>
    </source>
</evidence>
<dbReference type="InterPro" id="IPR029063">
    <property type="entry name" value="SAM-dependent_MTases_sf"/>
</dbReference>
<dbReference type="Gene3D" id="3.40.50.150">
    <property type="entry name" value="Vaccinia Virus protein VP39"/>
    <property type="match status" value="1"/>
</dbReference>
<dbReference type="GO" id="GO:0032259">
    <property type="term" value="P:methylation"/>
    <property type="evidence" value="ECO:0007669"/>
    <property type="project" value="UniProtKB-KW"/>
</dbReference>
<dbReference type="PANTHER" id="PTHR40036:SF1">
    <property type="entry name" value="MACROCIN O-METHYLTRANSFERASE"/>
    <property type="match status" value="1"/>
</dbReference>
<name>A0A975WFB3_9RHOB</name>
<proteinExistence type="predicted"/>
<evidence type="ECO:0000313" key="1">
    <source>
        <dbReference type="EMBL" id="SEK10776.1"/>
    </source>
</evidence>
<keyword evidence="2" id="KW-1185">Reference proteome</keyword>
<dbReference type="Proteomes" id="UP000182932">
    <property type="component" value="Unassembled WGS sequence"/>
</dbReference>
<dbReference type="AlphaFoldDB" id="A0A975WFB3"/>
<dbReference type="EMBL" id="FNYY01000034">
    <property type="protein sequence ID" value="SEK10776.1"/>
    <property type="molecule type" value="Genomic_DNA"/>
</dbReference>
<protein>
    <submittedName>
        <fullName evidence="1">Methyltransferase domain-containing protein</fullName>
    </submittedName>
</protein>
<keyword evidence="1" id="KW-0808">Transferase</keyword>
<gene>
    <name evidence="1" type="ORF">SAMN04487940_13413</name>
</gene>